<name>A0A316ZAF1_9BASI</name>
<reference evidence="2 3" key="1">
    <citation type="journal article" date="2018" name="Mol. Biol. Evol.">
        <title>Broad Genomic Sampling Reveals a Smut Pathogenic Ancestry of the Fungal Clade Ustilaginomycotina.</title>
        <authorList>
            <person name="Kijpornyongpan T."/>
            <person name="Mondo S.J."/>
            <person name="Barry K."/>
            <person name="Sandor L."/>
            <person name="Lee J."/>
            <person name="Lipzen A."/>
            <person name="Pangilinan J."/>
            <person name="LaButti K."/>
            <person name="Hainaut M."/>
            <person name="Henrissat B."/>
            <person name="Grigoriev I.V."/>
            <person name="Spatafora J.W."/>
            <person name="Aime M.C."/>
        </authorList>
    </citation>
    <scope>NUCLEOTIDE SEQUENCE [LARGE SCALE GENOMIC DNA]</scope>
    <source>
        <strain evidence="2 3">MCA 4186</strain>
    </source>
</reference>
<feature type="region of interest" description="Disordered" evidence="1">
    <location>
        <begin position="1106"/>
        <end position="1134"/>
    </location>
</feature>
<feature type="region of interest" description="Disordered" evidence="1">
    <location>
        <begin position="1071"/>
        <end position="1090"/>
    </location>
</feature>
<feature type="region of interest" description="Disordered" evidence="1">
    <location>
        <begin position="1034"/>
        <end position="1061"/>
    </location>
</feature>
<feature type="region of interest" description="Disordered" evidence="1">
    <location>
        <begin position="822"/>
        <end position="849"/>
    </location>
</feature>
<dbReference type="EMBL" id="KZ819293">
    <property type="protein sequence ID" value="PWN97994.1"/>
    <property type="molecule type" value="Genomic_DNA"/>
</dbReference>
<evidence type="ECO:0000256" key="1">
    <source>
        <dbReference type="SAM" id="MobiDB-lite"/>
    </source>
</evidence>
<feature type="compositionally biased region" description="Basic residues" evidence="1">
    <location>
        <begin position="199"/>
        <end position="210"/>
    </location>
</feature>
<dbReference type="GeneID" id="37270027"/>
<feature type="region of interest" description="Disordered" evidence="1">
    <location>
        <begin position="1"/>
        <end position="31"/>
    </location>
</feature>
<dbReference type="AlphaFoldDB" id="A0A316ZAF1"/>
<feature type="compositionally biased region" description="Low complexity" evidence="1">
    <location>
        <begin position="484"/>
        <end position="494"/>
    </location>
</feature>
<protein>
    <submittedName>
        <fullName evidence="2">Uncharacterized protein</fullName>
    </submittedName>
</protein>
<feature type="region of interest" description="Disordered" evidence="1">
    <location>
        <begin position="542"/>
        <end position="608"/>
    </location>
</feature>
<feature type="compositionally biased region" description="Acidic residues" evidence="1">
    <location>
        <begin position="747"/>
        <end position="760"/>
    </location>
</feature>
<feature type="region of interest" description="Disordered" evidence="1">
    <location>
        <begin position="176"/>
        <end position="240"/>
    </location>
</feature>
<feature type="compositionally biased region" description="Polar residues" evidence="1">
    <location>
        <begin position="1115"/>
        <end position="1127"/>
    </location>
</feature>
<feature type="compositionally biased region" description="Low complexity" evidence="1">
    <location>
        <begin position="349"/>
        <end position="369"/>
    </location>
</feature>
<feature type="compositionally biased region" description="Polar residues" evidence="1">
    <location>
        <begin position="641"/>
        <end position="652"/>
    </location>
</feature>
<evidence type="ECO:0000313" key="3">
    <source>
        <dbReference type="Proteomes" id="UP000245946"/>
    </source>
</evidence>
<feature type="compositionally biased region" description="Low complexity" evidence="1">
    <location>
        <begin position="1071"/>
        <end position="1087"/>
    </location>
</feature>
<feature type="compositionally biased region" description="Low complexity" evidence="1">
    <location>
        <begin position="562"/>
        <end position="574"/>
    </location>
</feature>
<feature type="region of interest" description="Disordered" evidence="1">
    <location>
        <begin position="636"/>
        <end position="658"/>
    </location>
</feature>
<keyword evidence="3" id="KW-1185">Reference proteome</keyword>
<organism evidence="2 3">
    <name type="scientific">Tilletiopsis washingtonensis</name>
    <dbReference type="NCBI Taxonomy" id="58919"/>
    <lineage>
        <taxon>Eukaryota</taxon>
        <taxon>Fungi</taxon>
        <taxon>Dikarya</taxon>
        <taxon>Basidiomycota</taxon>
        <taxon>Ustilaginomycotina</taxon>
        <taxon>Exobasidiomycetes</taxon>
        <taxon>Entylomatales</taxon>
        <taxon>Entylomatales incertae sedis</taxon>
        <taxon>Tilletiopsis</taxon>
    </lineage>
</organism>
<evidence type="ECO:0000313" key="2">
    <source>
        <dbReference type="EMBL" id="PWN97994.1"/>
    </source>
</evidence>
<feature type="region of interest" description="Disordered" evidence="1">
    <location>
        <begin position="727"/>
        <end position="775"/>
    </location>
</feature>
<proteinExistence type="predicted"/>
<feature type="region of interest" description="Disordered" evidence="1">
    <location>
        <begin position="442"/>
        <end position="502"/>
    </location>
</feature>
<feature type="region of interest" description="Disordered" evidence="1">
    <location>
        <begin position="870"/>
        <end position="906"/>
    </location>
</feature>
<dbReference type="OrthoDB" id="3358013at2759"/>
<gene>
    <name evidence="2" type="ORF">FA09DRAFT_330149</name>
</gene>
<dbReference type="Proteomes" id="UP000245946">
    <property type="component" value="Unassembled WGS sequence"/>
</dbReference>
<feature type="region of interest" description="Disordered" evidence="1">
    <location>
        <begin position="676"/>
        <end position="707"/>
    </location>
</feature>
<dbReference type="RefSeq" id="XP_025598273.1">
    <property type="nucleotide sequence ID" value="XM_025742483.1"/>
</dbReference>
<feature type="region of interest" description="Disordered" evidence="1">
    <location>
        <begin position="331"/>
        <end position="369"/>
    </location>
</feature>
<feature type="compositionally biased region" description="Low complexity" evidence="1">
    <location>
        <begin position="884"/>
        <end position="906"/>
    </location>
</feature>
<feature type="compositionally biased region" description="Low complexity" evidence="1">
    <location>
        <begin position="442"/>
        <end position="460"/>
    </location>
</feature>
<sequence length="1152" mass="119680">MLAAAPASPLRDAKPSRRSAAPKRSATRKDKVNVVSKASLAMLNPAYAMGIDVAPSWCDSPLSASAAQDEESYDSLREWGAAGPAAAGALARSVAKAGDELGGTIEAWRSRPYWAQQHQEHLLQSDANWRMSPTPELEAFTVEELDVCTSASASSSTSDLPMGEFASDYSLDPPSVEYGRSSFEHDDDEVAAPVAPAVKTRKSKTARMTRRASEDEQAHSTVMPIAGGGSKGSKSPHSNSLSRFFSWKRSTKHLGGSRAGAGMAVPPLPSFDGAGSFDEYAAMPMSAPPAVTTFDAALAGTGAPRHRYGIEESYPAQRLERGGRPSLAVENEQQLGSGSSSAPCTPVRAPQGLPAAPQPQTQQQSVAQRASKFLGRKYSMPTLREVRRAQASAVGGTSNEANAVVWGAEAAQVGVMGSMPLDSAAPAPSLPPLFGAEMESMSPIIPSTSSSSGDGWGSTPRSRISSVGRGTARKGTDSIYDGISSPRSPSTRSPKLSGARKGEFVVDEEHSLAYAGVVTPLKALASEPRLGQGGGSFAEKAMRRRSRSMGSATAPPPRLSRFGSPPTGFTPTSPYVSTFSPVLNSHNPLPGLGRGRGVPTQRGNGTPTQQSVAAFGAGRGAAMSAAAAAAAAVAQAEEAQPRSSSEGETVQQARRVNLGGGRAGVRAVAVASPTLVARSPRMPQQALNAGRSRSPLRPRQEKAQTKPQLPVIVNVMPPTPVLCDENGASFEGDKPSLAPTTDGYGPVDDEGESSEDEEEPIVQRRPRAAASPRSAMAALRRDTVVIDSATWMPEAFDVPTQGLPYTLPSSFAGGAYDMEEKLRERRPSLASSELSDMDESVASSEGGEPFALARSLSSHSLASVASSVSDASSMPYGSPLRTNQSMASSITASSTSSRSQGSSLGLRGMQFDSSSSLCSSTTTSTSILDFGMTSASSSIGIAKEALRQPFNYAPASSVEPLGEDCETPRLSGGAAQIAVFASPVRAAAPLASSTQLRSSPERIASPLLELDLSLPLDLDSLSNAVGLAALHSPKRTLRSPGGAARGKAASPIKPPKSRARVEQQRSKAVVAAAAAPTTPPSSSAATTRESVYDGASFDEAGLGLGLGLDFGAPQPHQQQEAPKQTQALRVVKRTQEPKAEHAALWGELGFAM</sequence>
<feature type="compositionally biased region" description="Polar residues" evidence="1">
    <location>
        <begin position="331"/>
        <end position="343"/>
    </location>
</feature>
<feature type="compositionally biased region" description="Polar residues" evidence="1">
    <location>
        <begin position="575"/>
        <end position="587"/>
    </location>
</feature>
<accession>A0A316ZAF1</accession>